<feature type="domain" description="Terminal uridylyltransferase 4/7 nucleotidyltransferase" evidence="2">
    <location>
        <begin position="111"/>
        <end position="169"/>
    </location>
</feature>
<dbReference type="Proteomes" id="UP000265200">
    <property type="component" value="Chromosome 9"/>
</dbReference>
<dbReference type="GO" id="GO:0016779">
    <property type="term" value="F:nucleotidyltransferase activity"/>
    <property type="evidence" value="ECO:0007669"/>
    <property type="project" value="InterPro"/>
</dbReference>
<reference evidence="3" key="4">
    <citation type="submission" date="2025-09" db="UniProtKB">
        <authorList>
            <consortium name="Ensembl"/>
        </authorList>
    </citation>
    <scope>IDENTIFICATION</scope>
    <source>
        <strain evidence="3">HSOK</strain>
    </source>
</reference>
<dbReference type="InterPro" id="IPR045100">
    <property type="entry name" value="TUT4/7_NTP_transf"/>
</dbReference>
<feature type="compositionally biased region" description="Basic residues" evidence="1">
    <location>
        <begin position="8"/>
        <end position="22"/>
    </location>
</feature>
<dbReference type="Ensembl" id="ENSORLT00015034213.1">
    <property type="protein sequence ID" value="ENSORLP00015016215.1"/>
    <property type="gene ID" value="ENSORLG00015017186.1"/>
</dbReference>
<evidence type="ECO:0000256" key="1">
    <source>
        <dbReference type="SAM" id="MobiDB-lite"/>
    </source>
</evidence>
<name>A0A3P9I8I2_ORYLA</name>
<evidence type="ECO:0000313" key="4">
    <source>
        <dbReference type="Proteomes" id="UP000265200"/>
    </source>
</evidence>
<evidence type="ECO:0000259" key="2">
    <source>
        <dbReference type="Pfam" id="PF19088"/>
    </source>
</evidence>
<dbReference type="AlphaFoldDB" id="A0A3P9I8I2"/>
<organism evidence="3 4">
    <name type="scientific">Oryzias latipes</name>
    <name type="common">Japanese rice fish</name>
    <name type="synonym">Japanese killifish</name>
    <dbReference type="NCBI Taxonomy" id="8090"/>
    <lineage>
        <taxon>Eukaryota</taxon>
        <taxon>Metazoa</taxon>
        <taxon>Chordata</taxon>
        <taxon>Craniata</taxon>
        <taxon>Vertebrata</taxon>
        <taxon>Euteleostomi</taxon>
        <taxon>Actinopterygii</taxon>
        <taxon>Neopterygii</taxon>
        <taxon>Teleostei</taxon>
        <taxon>Neoteleostei</taxon>
        <taxon>Acanthomorphata</taxon>
        <taxon>Ovalentaria</taxon>
        <taxon>Atherinomorphae</taxon>
        <taxon>Beloniformes</taxon>
        <taxon>Adrianichthyidae</taxon>
        <taxon>Oryziinae</taxon>
        <taxon>Oryzias</taxon>
    </lineage>
</organism>
<accession>A0A3P9I8I2</accession>
<reference key="1">
    <citation type="journal article" date="2007" name="Nature">
        <title>The medaka draft genome and insights into vertebrate genome evolution.</title>
        <authorList>
            <person name="Kasahara M."/>
            <person name="Naruse K."/>
            <person name="Sasaki S."/>
            <person name="Nakatani Y."/>
            <person name="Qu W."/>
            <person name="Ahsan B."/>
            <person name="Yamada T."/>
            <person name="Nagayasu Y."/>
            <person name="Doi K."/>
            <person name="Kasai Y."/>
            <person name="Jindo T."/>
            <person name="Kobayashi D."/>
            <person name="Shimada A."/>
            <person name="Toyoda A."/>
            <person name="Kuroki Y."/>
            <person name="Fujiyama A."/>
            <person name="Sasaki T."/>
            <person name="Shimizu A."/>
            <person name="Asakawa S."/>
            <person name="Shimizu N."/>
            <person name="Hashimoto S."/>
            <person name="Yang J."/>
            <person name="Lee Y."/>
            <person name="Matsushima K."/>
            <person name="Sugano S."/>
            <person name="Sakaizumi M."/>
            <person name="Narita T."/>
            <person name="Ohishi K."/>
            <person name="Haga S."/>
            <person name="Ohta F."/>
            <person name="Nomoto H."/>
            <person name="Nogata K."/>
            <person name="Morishita T."/>
            <person name="Endo T."/>
            <person name="Shin-I T."/>
            <person name="Takeda H."/>
            <person name="Morishita S."/>
            <person name="Kohara Y."/>
        </authorList>
    </citation>
    <scope>NUCLEOTIDE SEQUENCE [LARGE SCALE GENOMIC DNA]</scope>
    <source>
        <strain>Hd-rR</strain>
    </source>
</reference>
<feature type="region of interest" description="Disordered" evidence="1">
    <location>
        <begin position="1"/>
        <end position="30"/>
    </location>
</feature>
<reference evidence="3 4" key="2">
    <citation type="submission" date="2017-04" db="EMBL/GenBank/DDBJ databases">
        <title>CpG methylation of centromeres and impact of large insertions on vertebrate speciation.</title>
        <authorList>
            <person name="Ichikawa K."/>
            <person name="Yoshimura J."/>
            <person name="Morishita S."/>
        </authorList>
    </citation>
    <scope>NUCLEOTIDE SEQUENCE</scope>
    <source>
        <strain evidence="3 4">HSOK</strain>
    </source>
</reference>
<protein>
    <recommendedName>
        <fullName evidence="2">Terminal uridylyltransferase 4/7 nucleotidyltransferase domain-containing protein</fullName>
    </recommendedName>
</protein>
<sequence>MRAAGGQHGKKNQGGKRWRNKGRFKENGAVAEEDANLMIEESKLSVKELESLQQAEKRLKKDEVYRLKSRSNPGALYACALLSVELWRIPPPPPQHHDFKVVINDFCCQQERQEELMLTEIRPPGPEQVSAVTSALEAVVQEHGISDQDVEKRQCVVSVMQELLQSVLPGEPPKNNLLSEEVSVFTRAVTITASPRG</sequence>
<evidence type="ECO:0000313" key="3">
    <source>
        <dbReference type="Ensembl" id="ENSORLP00015016215.1"/>
    </source>
</evidence>
<reference evidence="3" key="3">
    <citation type="submission" date="2025-08" db="UniProtKB">
        <authorList>
            <consortium name="Ensembl"/>
        </authorList>
    </citation>
    <scope>IDENTIFICATION</scope>
    <source>
        <strain evidence="3">HSOK</strain>
    </source>
</reference>
<dbReference type="Pfam" id="PF19088">
    <property type="entry name" value="TUTase"/>
    <property type="match status" value="1"/>
</dbReference>
<proteinExistence type="predicted"/>